<accession>A0A9Q0BUA0</accession>
<comment type="caution">
    <text evidence="1">The sequence shown here is derived from an EMBL/GenBank/DDBJ whole genome shotgun (WGS) entry which is preliminary data.</text>
</comment>
<dbReference type="AlphaFoldDB" id="A0A9Q0BUA0"/>
<gene>
    <name evidence="1" type="ORF">M5D96_000193</name>
</gene>
<protein>
    <submittedName>
        <fullName evidence="1">Uncharacterized protein</fullName>
    </submittedName>
</protein>
<reference evidence="1" key="1">
    <citation type="journal article" date="2023" name="Genome Biol. Evol.">
        <title>Long-read-based Genome Assembly of Drosophila gunungcola Reveals Fewer Chemosensory Genes in Flower-breeding Species.</title>
        <authorList>
            <person name="Negi A."/>
            <person name="Liao B.Y."/>
            <person name="Yeh S.D."/>
        </authorList>
    </citation>
    <scope>NUCLEOTIDE SEQUENCE</scope>
    <source>
        <strain evidence="1">Sukarami</strain>
    </source>
</reference>
<sequence>MLLVILFSFPERFVRKIEIVYILQSHSRMRQLKLNFARVKMSMISTIARLGLLLCILGCVTARQDSGSRNCQPNEGYCQMHSDCCSGKCMTYLYKCARRVDMPYPVPYPPNQIYDVVKGPVKPVKGINEHVQIVGLPSESDPSADVYDFKPRAGFGPIEGSAAECGNVGDPSQVKAVPAGKDSSSKDAKLPVISKPPVQQQLNPLNQDEVTMFTNMFLGLFRGVADYRNMVAADSVQSVWQSPPVVDFSHRLFAN</sequence>
<proteinExistence type="predicted"/>
<organism evidence="1 2">
    <name type="scientific">Drosophila gunungcola</name>
    <name type="common">fruit fly</name>
    <dbReference type="NCBI Taxonomy" id="103775"/>
    <lineage>
        <taxon>Eukaryota</taxon>
        <taxon>Metazoa</taxon>
        <taxon>Ecdysozoa</taxon>
        <taxon>Arthropoda</taxon>
        <taxon>Hexapoda</taxon>
        <taxon>Insecta</taxon>
        <taxon>Pterygota</taxon>
        <taxon>Neoptera</taxon>
        <taxon>Endopterygota</taxon>
        <taxon>Diptera</taxon>
        <taxon>Brachycera</taxon>
        <taxon>Muscomorpha</taxon>
        <taxon>Ephydroidea</taxon>
        <taxon>Drosophilidae</taxon>
        <taxon>Drosophila</taxon>
        <taxon>Sophophora</taxon>
    </lineage>
</organism>
<dbReference type="EMBL" id="JAMKOV010000001">
    <property type="protein sequence ID" value="KAI8044044.1"/>
    <property type="molecule type" value="Genomic_DNA"/>
</dbReference>
<evidence type="ECO:0000313" key="2">
    <source>
        <dbReference type="Proteomes" id="UP001059596"/>
    </source>
</evidence>
<keyword evidence="2" id="KW-1185">Reference proteome</keyword>
<dbReference type="Proteomes" id="UP001059596">
    <property type="component" value="Chromosome 3R"/>
</dbReference>
<evidence type="ECO:0000313" key="1">
    <source>
        <dbReference type="EMBL" id="KAI8044044.1"/>
    </source>
</evidence>
<name>A0A9Q0BUA0_9MUSC</name>